<dbReference type="STRING" id="426128.SAMN05660297_02000"/>
<keyword evidence="3" id="KW-1185">Reference proteome</keyword>
<evidence type="ECO:0000313" key="3">
    <source>
        <dbReference type="Proteomes" id="UP000199568"/>
    </source>
</evidence>
<dbReference type="Gene3D" id="3.30.70.100">
    <property type="match status" value="1"/>
</dbReference>
<evidence type="ECO:0000259" key="1">
    <source>
        <dbReference type="Pfam" id="PF07045"/>
    </source>
</evidence>
<gene>
    <name evidence="2" type="ORF">SAMN05660297_02000</name>
</gene>
<dbReference type="PANTHER" id="PTHR41521">
    <property type="match status" value="1"/>
</dbReference>
<reference evidence="2 3" key="1">
    <citation type="submission" date="2016-10" db="EMBL/GenBank/DDBJ databases">
        <authorList>
            <person name="de Groot N.N."/>
        </authorList>
    </citation>
    <scope>NUCLEOTIDE SEQUENCE [LARGE SCALE GENOMIC DNA]</scope>
    <source>
        <strain evidence="2 3">DSM 18979</strain>
    </source>
</reference>
<dbReference type="InterPro" id="IPR011008">
    <property type="entry name" value="Dimeric_a/b-barrel"/>
</dbReference>
<dbReference type="SUPFAM" id="SSF54909">
    <property type="entry name" value="Dimeric alpha+beta barrel"/>
    <property type="match status" value="1"/>
</dbReference>
<evidence type="ECO:0000313" key="2">
    <source>
        <dbReference type="EMBL" id="SET30467.1"/>
    </source>
</evidence>
<proteinExistence type="predicted"/>
<organism evidence="2 3">
    <name type="scientific">Natronincola peptidivorans</name>
    <dbReference type="NCBI Taxonomy" id="426128"/>
    <lineage>
        <taxon>Bacteria</taxon>
        <taxon>Bacillati</taxon>
        <taxon>Bacillota</taxon>
        <taxon>Clostridia</taxon>
        <taxon>Peptostreptococcales</taxon>
        <taxon>Natronincolaceae</taxon>
        <taxon>Natronincola</taxon>
    </lineage>
</organism>
<dbReference type="EMBL" id="FOHU01000007">
    <property type="protein sequence ID" value="SET30467.1"/>
    <property type="molecule type" value="Genomic_DNA"/>
</dbReference>
<sequence>MSCYFVAQIQINDNEEYEKYLNSVDEVFSRFNGKYLAVDKSPEILEGNWSYNRIIIIQFQDEKELKHWYESTEYQKILKHRLKAATCDTILVKGLD</sequence>
<dbReference type="RefSeq" id="WP_170834766.1">
    <property type="nucleotide sequence ID" value="NZ_FOHU01000007.1"/>
</dbReference>
<dbReference type="AlphaFoldDB" id="A0A1I0DDZ1"/>
<protein>
    <submittedName>
        <fullName evidence="2">Uncharacterized conserved protein, DUF1330 family</fullName>
    </submittedName>
</protein>
<feature type="domain" description="DUF1330" evidence="1">
    <location>
        <begin position="3"/>
        <end position="95"/>
    </location>
</feature>
<dbReference type="InterPro" id="IPR010753">
    <property type="entry name" value="DUF1330"/>
</dbReference>
<accession>A0A1I0DDZ1</accession>
<dbReference type="PANTHER" id="PTHR41521:SF4">
    <property type="entry name" value="BLR0684 PROTEIN"/>
    <property type="match status" value="1"/>
</dbReference>
<name>A0A1I0DDZ1_9FIRM</name>
<dbReference type="Pfam" id="PF07045">
    <property type="entry name" value="DUF1330"/>
    <property type="match status" value="1"/>
</dbReference>
<dbReference type="Proteomes" id="UP000199568">
    <property type="component" value="Unassembled WGS sequence"/>
</dbReference>